<proteinExistence type="predicted"/>
<gene>
    <name evidence="1" type="ORF">LCGC14_1796950</name>
</gene>
<organism evidence="1">
    <name type="scientific">marine sediment metagenome</name>
    <dbReference type="NCBI Taxonomy" id="412755"/>
    <lineage>
        <taxon>unclassified sequences</taxon>
        <taxon>metagenomes</taxon>
        <taxon>ecological metagenomes</taxon>
    </lineage>
</organism>
<dbReference type="EMBL" id="LAZR01017254">
    <property type="protein sequence ID" value="KKM01187.1"/>
    <property type="molecule type" value="Genomic_DNA"/>
</dbReference>
<protein>
    <recommendedName>
        <fullName evidence="2">Class I SAM-dependent methyltransferase</fullName>
    </recommendedName>
</protein>
<reference evidence="1" key="1">
    <citation type="journal article" date="2015" name="Nature">
        <title>Complex archaea that bridge the gap between prokaryotes and eukaryotes.</title>
        <authorList>
            <person name="Spang A."/>
            <person name="Saw J.H."/>
            <person name="Jorgensen S.L."/>
            <person name="Zaremba-Niedzwiedzka K."/>
            <person name="Martijn J."/>
            <person name="Lind A.E."/>
            <person name="van Eijk R."/>
            <person name="Schleper C."/>
            <person name="Guy L."/>
            <person name="Ettema T.J."/>
        </authorList>
    </citation>
    <scope>NUCLEOTIDE SEQUENCE</scope>
</reference>
<sequence>MPQLFTEALVRSLYRQVLPGVSGVYPTPLTYQRAYFENPIGSGIFDASGVFKDRRDWLVGLLGLSTNNRVLIVGSAFGYLMRTLTDVGVECWGIEGGPWFWDADNDGEWAVGMKVRTAQDWVGSGTEQSSLDALPGVPDTFFWMVDEDAATMHSDAELPNFISALEKRLTTGGRIVHMVTPVQPQGPGDSAVNWKTMREWKAVAPSHIWMNIGTGEVE</sequence>
<dbReference type="SUPFAM" id="SSF53335">
    <property type="entry name" value="S-adenosyl-L-methionine-dependent methyltransferases"/>
    <property type="match status" value="1"/>
</dbReference>
<evidence type="ECO:0008006" key="2">
    <source>
        <dbReference type="Google" id="ProtNLM"/>
    </source>
</evidence>
<evidence type="ECO:0000313" key="1">
    <source>
        <dbReference type="EMBL" id="KKM01187.1"/>
    </source>
</evidence>
<comment type="caution">
    <text evidence="1">The sequence shown here is derived from an EMBL/GenBank/DDBJ whole genome shotgun (WGS) entry which is preliminary data.</text>
</comment>
<dbReference type="AlphaFoldDB" id="A0A0F9HDG8"/>
<accession>A0A0F9HDG8</accession>
<name>A0A0F9HDG8_9ZZZZ</name>
<dbReference type="InterPro" id="IPR029063">
    <property type="entry name" value="SAM-dependent_MTases_sf"/>
</dbReference>